<proteinExistence type="inferred from homology"/>
<keyword evidence="7" id="KW-1185">Reference proteome</keyword>
<dbReference type="AlphaFoldDB" id="A0A4Y9ZVZ8"/>
<protein>
    <submittedName>
        <fullName evidence="6">Uncharacterized protein</fullName>
    </submittedName>
</protein>
<name>A0A4Y9ZVZ8_9AGAM</name>
<evidence type="ECO:0000313" key="6">
    <source>
        <dbReference type="EMBL" id="TFY78364.1"/>
    </source>
</evidence>
<comment type="similarity">
    <text evidence="1">Belongs to the RAD52 family.</text>
</comment>
<feature type="region of interest" description="Disordered" evidence="5">
    <location>
        <begin position="89"/>
        <end position="181"/>
    </location>
</feature>
<evidence type="ECO:0000313" key="7">
    <source>
        <dbReference type="Proteomes" id="UP000298061"/>
    </source>
</evidence>
<comment type="caution">
    <text evidence="6">The sequence shown here is derived from an EMBL/GenBank/DDBJ whole genome shotgun (WGS) entry which is preliminary data.</text>
</comment>
<dbReference type="GO" id="GO:0005634">
    <property type="term" value="C:nucleus"/>
    <property type="evidence" value="ECO:0007669"/>
    <property type="project" value="TreeGrafter"/>
</dbReference>
<keyword evidence="2" id="KW-0227">DNA damage</keyword>
<dbReference type="OrthoDB" id="206565at2759"/>
<feature type="compositionally biased region" description="Basic and acidic residues" evidence="5">
    <location>
        <begin position="89"/>
        <end position="100"/>
    </location>
</feature>
<sequence length="181" mass="19103">MDEETRRFCVGVTAMVKITLKDGSHHDDVGYGTADNVKNKGAGLDKAKKEAVTDAVKRALRNFGNVLGLCLYEKAYAQEIAKIKVPPAKFDKSDLHHGPDRGNTPAPSSGYTPQAPLQEVKPLSSVPPHLRNNIASGSGSSSNGRQNVPHAPAGGTARPAAPNTPAQCPLINRAPVTRVPP</sequence>
<keyword evidence="3" id="KW-0233">DNA recombination</keyword>
<dbReference type="InterPro" id="IPR042525">
    <property type="entry name" value="Rad52_Rad59_Rad22_sf"/>
</dbReference>
<dbReference type="GO" id="GO:0045002">
    <property type="term" value="P:double-strand break repair via single-strand annealing"/>
    <property type="evidence" value="ECO:0007669"/>
    <property type="project" value="TreeGrafter"/>
</dbReference>
<accession>A0A4Y9ZVZ8</accession>
<reference evidence="6 7" key="1">
    <citation type="submission" date="2019-02" db="EMBL/GenBank/DDBJ databases">
        <title>Genome sequencing of the rare red list fungi Hericium alpestre (H. flagellum).</title>
        <authorList>
            <person name="Buettner E."/>
            <person name="Kellner H."/>
        </authorList>
    </citation>
    <scope>NUCLEOTIDE SEQUENCE [LARGE SCALE GENOMIC DNA]</scope>
    <source>
        <strain evidence="6 7">DSM 108284</strain>
    </source>
</reference>
<keyword evidence="4" id="KW-0234">DNA repair</keyword>
<dbReference type="InterPro" id="IPR041247">
    <property type="entry name" value="Rad52_fam"/>
</dbReference>
<evidence type="ECO:0000256" key="4">
    <source>
        <dbReference type="ARBA" id="ARBA00023204"/>
    </source>
</evidence>
<dbReference type="InterPro" id="IPR007232">
    <property type="entry name" value="Rad52_Rad59_Rad22"/>
</dbReference>
<evidence type="ECO:0000256" key="1">
    <source>
        <dbReference type="ARBA" id="ARBA00006638"/>
    </source>
</evidence>
<dbReference type="PANTHER" id="PTHR12132">
    <property type="entry name" value="DNA REPAIR AND RECOMBINATION PROTEIN RAD52, RAD59"/>
    <property type="match status" value="1"/>
</dbReference>
<dbReference type="STRING" id="135208.A0A4Y9ZVZ8"/>
<organism evidence="6 7">
    <name type="scientific">Hericium alpestre</name>
    <dbReference type="NCBI Taxonomy" id="135208"/>
    <lineage>
        <taxon>Eukaryota</taxon>
        <taxon>Fungi</taxon>
        <taxon>Dikarya</taxon>
        <taxon>Basidiomycota</taxon>
        <taxon>Agaricomycotina</taxon>
        <taxon>Agaricomycetes</taxon>
        <taxon>Russulales</taxon>
        <taxon>Hericiaceae</taxon>
        <taxon>Hericium</taxon>
    </lineage>
</organism>
<dbReference type="SUPFAM" id="SSF54768">
    <property type="entry name" value="dsRNA-binding domain-like"/>
    <property type="match status" value="1"/>
</dbReference>
<feature type="non-terminal residue" evidence="6">
    <location>
        <position position="181"/>
    </location>
</feature>
<dbReference type="Pfam" id="PF04098">
    <property type="entry name" value="Rad52_Rad22"/>
    <property type="match status" value="1"/>
</dbReference>
<dbReference type="PANTHER" id="PTHR12132:SF1">
    <property type="entry name" value="DNA REPAIR PROTEIN RAD52 HOMOLOG"/>
    <property type="match status" value="1"/>
</dbReference>
<gene>
    <name evidence="6" type="ORF">EWM64_g5648</name>
</gene>
<evidence type="ECO:0000256" key="5">
    <source>
        <dbReference type="SAM" id="MobiDB-lite"/>
    </source>
</evidence>
<dbReference type="GO" id="GO:0006312">
    <property type="term" value="P:mitotic recombination"/>
    <property type="evidence" value="ECO:0007669"/>
    <property type="project" value="TreeGrafter"/>
</dbReference>
<evidence type="ECO:0000256" key="2">
    <source>
        <dbReference type="ARBA" id="ARBA00022763"/>
    </source>
</evidence>
<dbReference type="EMBL" id="SFCI01000695">
    <property type="protein sequence ID" value="TFY78364.1"/>
    <property type="molecule type" value="Genomic_DNA"/>
</dbReference>
<dbReference type="Proteomes" id="UP000298061">
    <property type="component" value="Unassembled WGS sequence"/>
</dbReference>
<dbReference type="GO" id="GO:0000724">
    <property type="term" value="P:double-strand break repair via homologous recombination"/>
    <property type="evidence" value="ECO:0007669"/>
    <property type="project" value="TreeGrafter"/>
</dbReference>
<evidence type="ECO:0000256" key="3">
    <source>
        <dbReference type="ARBA" id="ARBA00023172"/>
    </source>
</evidence>
<dbReference type="Gene3D" id="3.30.390.80">
    <property type="entry name" value="DNA repair protein Rad52/59/22"/>
    <property type="match status" value="1"/>
</dbReference>
<feature type="compositionally biased region" description="Low complexity" evidence="5">
    <location>
        <begin position="149"/>
        <end position="166"/>
    </location>
</feature>